<dbReference type="AlphaFoldDB" id="A0A8T3AZN5"/>
<keyword evidence="2" id="KW-1185">Reference proteome</keyword>
<sequence length="73" mass="7858">MAGLLDALGTGLVKLGWGKMNFAPAKSVEEEMPAVKEKETMAAAVNQRMVRQRSGVSISEATICMLMDRFAPS</sequence>
<proteinExistence type="predicted"/>
<dbReference type="OrthoDB" id="683342at2759"/>
<name>A0A8T3AZN5_DENNO</name>
<reference evidence="1" key="1">
    <citation type="journal article" date="2022" name="Front. Genet.">
        <title>Chromosome-Scale Assembly of the Dendrobium nobile Genome Provides Insights Into the Molecular Mechanism of the Biosynthesis of the Medicinal Active Ingredient of Dendrobium.</title>
        <authorList>
            <person name="Xu Q."/>
            <person name="Niu S.-C."/>
            <person name="Li K.-L."/>
            <person name="Zheng P.-J."/>
            <person name="Zhang X.-J."/>
            <person name="Jia Y."/>
            <person name="Liu Y."/>
            <person name="Niu Y.-X."/>
            <person name="Yu L.-H."/>
            <person name="Chen D.-F."/>
            <person name="Zhang G.-Q."/>
        </authorList>
    </citation>
    <scope>NUCLEOTIDE SEQUENCE</scope>
    <source>
        <tissue evidence="1">Leaf</tissue>
    </source>
</reference>
<evidence type="ECO:0000313" key="1">
    <source>
        <dbReference type="EMBL" id="KAI0501551.1"/>
    </source>
</evidence>
<organism evidence="1 2">
    <name type="scientific">Dendrobium nobile</name>
    <name type="common">Orchid</name>
    <dbReference type="NCBI Taxonomy" id="94219"/>
    <lineage>
        <taxon>Eukaryota</taxon>
        <taxon>Viridiplantae</taxon>
        <taxon>Streptophyta</taxon>
        <taxon>Embryophyta</taxon>
        <taxon>Tracheophyta</taxon>
        <taxon>Spermatophyta</taxon>
        <taxon>Magnoliopsida</taxon>
        <taxon>Liliopsida</taxon>
        <taxon>Asparagales</taxon>
        <taxon>Orchidaceae</taxon>
        <taxon>Epidendroideae</taxon>
        <taxon>Malaxideae</taxon>
        <taxon>Dendrobiinae</taxon>
        <taxon>Dendrobium</taxon>
    </lineage>
</organism>
<dbReference type="Proteomes" id="UP000829196">
    <property type="component" value="Unassembled WGS sequence"/>
</dbReference>
<gene>
    <name evidence="1" type="ORF">KFK09_016496</name>
</gene>
<accession>A0A8T3AZN5</accession>
<dbReference type="EMBL" id="JAGYWB010000012">
    <property type="protein sequence ID" value="KAI0501551.1"/>
    <property type="molecule type" value="Genomic_DNA"/>
</dbReference>
<comment type="caution">
    <text evidence="1">The sequence shown here is derived from an EMBL/GenBank/DDBJ whole genome shotgun (WGS) entry which is preliminary data.</text>
</comment>
<protein>
    <submittedName>
        <fullName evidence="1">Uncharacterized protein</fullName>
    </submittedName>
</protein>
<evidence type="ECO:0000313" key="2">
    <source>
        <dbReference type="Proteomes" id="UP000829196"/>
    </source>
</evidence>